<keyword evidence="1" id="KW-0472">Membrane</keyword>
<keyword evidence="1" id="KW-0812">Transmembrane</keyword>
<reference evidence="2 3" key="1">
    <citation type="journal article" date="2021" name="ISME Commun">
        <title>Automated analysis of genomic sequences facilitates high-throughput and comprehensive description of bacteria.</title>
        <authorList>
            <person name="Hitch T.C.A."/>
        </authorList>
    </citation>
    <scope>NUCLEOTIDE SEQUENCE [LARGE SCALE GENOMIC DNA]</scope>
    <source>
        <strain evidence="2 3">Sanger_31</strain>
    </source>
</reference>
<sequence>MKKAADYIAVSAFFVIVIMFAAYTLLMGRHGSESEKADSSDIRHNVQTYVSSNFPLSSNWKSLRTTMFVMTGKKNFDNIYILKNRLVEITDFDKDRLDKNISQINEFSENTDTPVYVMLAPTAAGIYSAKLPAYTSNTDQREMIDNIYYDLDSRIDTIDTFFPMYSARNNYVYYRTDRKWTSFGAYFAYADGIKELGFEPVVLSNYDQEYTSNSYYGGLYSELCYNSIGADRVNIFRSKYKTTVDSVELYRGDQVLTSKSVYFRSALKTADKTAIFLQGDNFTKATVKTTAEDAPKLLIIKGSYANTLVPFLTPHYSEITLVDPDKLKEEGKTLSDVADTSAYDQILFMYDCDQFADETNFDLLK</sequence>
<dbReference type="Pfam" id="PF14286">
    <property type="entry name" value="DHHW"/>
    <property type="match status" value="1"/>
</dbReference>
<name>A0AAE3IEC1_9FIRM</name>
<evidence type="ECO:0000313" key="2">
    <source>
        <dbReference type="EMBL" id="MCU6704681.1"/>
    </source>
</evidence>
<proteinExistence type="predicted"/>
<protein>
    <submittedName>
        <fullName evidence="2">DHHW family protein</fullName>
    </submittedName>
</protein>
<organism evidence="2 3">
    <name type="scientific">Hominimerdicola aceti</name>
    <dbReference type="NCBI Taxonomy" id="2981726"/>
    <lineage>
        <taxon>Bacteria</taxon>
        <taxon>Bacillati</taxon>
        <taxon>Bacillota</taxon>
        <taxon>Clostridia</taxon>
        <taxon>Eubacteriales</taxon>
        <taxon>Oscillospiraceae</taxon>
        <taxon>Hominimerdicola</taxon>
    </lineage>
</organism>
<dbReference type="InterPro" id="IPR025945">
    <property type="entry name" value="DHHW"/>
</dbReference>
<accession>A0AAE3IEC1</accession>
<dbReference type="AlphaFoldDB" id="A0AAE3IEC1"/>
<keyword evidence="3" id="KW-1185">Reference proteome</keyword>
<feature type="transmembrane region" description="Helical" evidence="1">
    <location>
        <begin position="7"/>
        <end position="26"/>
    </location>
</feature>
<evidence type="ECO:0000313" key="3">
    <source>
        <dbReference type="Proteomes" id="UP001208131"/>
    </source>
</evidence>
<keyword evidence="1" id="KW-1133">Transmembrane helix</keyword>
<comment type="caution">
    <text evidence="2">The sequence shown here is derived from an EMBL/GenBank/DDBJ whole genome shotgun (WGS) entry which is preliminary data.</text>
</comment>
<gene>
    <name evidence="2" type="ORF">OCV57_01905</name>
</gene>
<evidence type="ECO:0000256" key="1">
    <source>
        <dbReference type="SAM" id="Phobius"/>
    </source>
</evidence>
<dbReference type="EMBL" id="JAOQJZ010000001">
    <property type="protein sequence ID" value="MCU6704681.1"/>
    <property type="molecule type" value="Genomic_DNA"/>
</dbReference>
<dbReference type="Proteomes" id="UP001208131">
    <property type="component" value="Unassembled WGS sequence"/>
</dbReference>
<dbReference type="RefSeq" id="WP_267300311.1">
    <property type="nucleotide sequence ID" value="NZ_JAOQJZ010000001.1"/>
</dbReference>